<accession>A0A1B7TB80</accession>
<dbReference type="EMBL" id="LXPE01000032">
    <property type="protein sequence ID" value="OBA25935.1"/>
    <property type="molecule type" value="Genomic_DNA"/>
</dbReference>
<evidence type="ECO:0000313" key="1">
    <source>
        <dbReference type="EMBL" id="OBA25935.1"/>
    </source>
</evidence>
<comment type="caution">
    <text evidence="1">The sequence shown here is derived from an EMBL/GenBank/DDBJ whole genome shotgun (WGS) entry which is preliminary data.</text>
</comment>
<name>A0A1B7TB80_9ASCO</name>
<dbReference type="OrthoDB" id="6021743at2759"/>
<sequence>MTIKDNKPVIKGNTILFDRKFIPLQQDITYNNLNILNDGKIFLLVDDDESSIAANPSEHGFLLNLPGLDIEKPLKNSNNDHYYTLSEFYQRKQFSLSCPKEDVLSVNKFLKISDQLNKAQPLINSQYQTSIRRVFKNQKYPIILVLTNNFNILSFDYKNDNLIDQTNHQHFKFLQNIDHKLVNGDVSDLRYNVFYDAVFDNFGDFLAISNRKGDILLFKFNVEINQFEFVTSTNIIQNGNEEEDFITSLRNVNITEQDNDNNNNNTKFQLLGKSNKNKLYKITFNLNDNSHSSELLLSIKNNKFMISDFVSVEEKFFYISANKLYDETDKEIASFSNYDLKQIKYIHSLQQLIIYSNNELYTLDLNTMKLVETPFVNFLIKKYNISKLDNPNLSLNIHGIDVTSNESILSVLYSFTVNGGMSYVTSFTRDISLSIIKLQENWELSGSNYNESVKLWYFQYKFFGDKQPSNYEFLLNEQNNLNNELINYDQPFSSFIIENIIENKHMKFNKYKTLIQDTSVLKSSLYYKILTHFYNYAKFNKDSLTSPIDLFSLSMISRKLNLEQIVDTSDKDYDFTKVLFKGPFIEETFNINECLKEDKLVSNNGYPWKVCFLTLLPLLTTNTKHCAITNIDIIDIDKDLIYNDYGWFTKTILELLGKKSFVSDIEYV</sequence>
<gene>
    <name evidence="1" type="ORF">HANVADRAFT_3255</name>
</gene>
<dbReference type="Proteomes" id="UP000092321">
    <property type="component" value="Unassembled WGS sequence"/>
</dbReference>
<protein>
    <recommendedName>
        <fullName evidence="3">Transcription factor IIIC 90kDa subunit N-terminal domain-containing protein</fullName>
    </recommendedName>
</protein>
<dbReference type="AlphaFoldDB" id="A0A1B7TB80"/>
<keyword evidence="2" id="KW-1185">Reference proteome</keyword>
<evidence type="ECO:0000313" key="2">
    <source>
        <dbReference type="Proteomes" id="UP000092321"/>
    </source>
</evidence>
<proteinExistence type="predicted"/>
<reference evidence="2" key="1">
    <citation type="journal article" date="2016" name="Proc. Natl. Acad. Sci. U.S.A.">
        <title>Comparative genomics of biotechnologically important yeasts.</title>
        <authorList>
            <person name="Riley R."/>
            <person name="Haridas S."/>
            <person name="Wolfe K.H."/>
            <person name="Lopes M.R."/>
            <person name="Hittinger C.T."/>
            <person name="Goeker M."/>
            <person name="Salamov A.A."/>
            <person name="Wisecaver J.H."/>
            <person name="Long T.M."/>
            <person name="Calvey C.H."/>
            <person name="Aerts A.L."/>
            <person name="Barry K.W."/>
            <person name="Choi C."/>
            <person name="Clum A."/>
            <person name="Coughlan A.Y."/>
            <person name="Deshpande S."/>
            <person name="Douglass A.P."/>
            <person name="Hanson S.J."/>
            <person name="Klenk H.-P."/>
            <person name="LaButti K.M."/>
            <person name="Lapidus A."/>
            <person name="Lindquist E.A."/>
            <person name="Lipzen A.M."/>
            <person name="Meier-Kolthoff J.P."/>
            <person name="Ohm R.A."/>
            <person name="Otillar R.P."/>
            <person name="Pangilinan J.L."/>
            <person name="Peng Y."/>
            <person name="Rokas A."/>
            <person name="Rosa C.A."/>
            <person name="Scheuner C."/>
            <person name="Sibirny A.A."/>
            <person name="Slot J.C."/>
            <person name="Stielow J.B."/>
            <person name="Sun H."/>
            <person name="Kurtzman C.P."/>
            <person name="Blackwell M."/>
            <person name="Grigoriev I.V."/>
            <person name="Jeffries T.W."/>
        </authorList>
    </citation>
    <scope>NUCLEOTIDE SEQUENCE [LARGE SCALE GENOMIC DNA]</scope>
    <source>
        <strain evidence="2">NRRL Y-1626</strain>
    </source>
</reference>
<evidence type="ECO:0008006" key="3">
    <source>
        <dbReference type="Google" id="ProtNLM"/>
    </source>
</evidence>
<organism evidence="1 2">
    <name type="scientific">Hanseniaspora valbyensis NRRL Y-1626</name>
    <dbReference type="NCBI Taxonomy" id="766949"/>
    <lineage>
        <taxon>Eukaryota</taxon>
        <taxon>Fungi</taxon>
        <taxon>Dikarya</taxon>
        <taxon>Ascomycota</taxon>
        <taxon>Saccharomycotina</taxon>
        <taxon>Saccharomycetes</taxon>
        <taxon>Saccharomycodales</taxon>
        <taxon>Saccharomycodaceae</taxon>
        <taxon>Hanseniaspora</taxon>
    </lineage>
</organism>